<dbReference type="InterPro" id="IPR013098">
    <property type="entry name" value="Ig_I-set"/>
</dbReference>
<dbReference type="OrthoDB" id="6427221at2759"/>
<feature type="domain" description="Ig-like" evidence="1">
    <location>
        <begin position="132"/>
        <end position="212"/>
    </location>
</feature>
<feature type="domain" description="Ig-like" evidence="1">
    <location>
        <begin position="10"/>
        <end position="111"/>
    </location>
</feature>
<dbReference type="SMART" id="SM00408">
    <property type="entry name" value="IGc2"/>
    <property type="match status" value="2"/>
</dbReference>
<dbReference type="InterPro" id="IPR003599">
    <property type="entry name" value="Ig_sub"/>
</dbReference>
<evidence type="ECO:0000313" key="2">
    <source>
        <dbReference type="EMBL" id="CDW19133.1"/>
    </source>
</evidence>
<sequence>EKKNTPSKTPQFNWKMNTTERISAGQTVYLHCQINNLGDRSVSWIRKSDLKILTIGDILYTEDQRFAPIHENGSDVWMLKVGKAEVRDSGEYECQIAYHDDNEKKLTMTFSLTVLDSRAFIQKSADLHVQIGSKLQLSCFVLRPSAPPNYVYWYRNEHVLNYSPSVDIRSQVFKDSIANGTEISHLTIDYVSVIHSGNYSCSPSNASPASVMVHIVNDENRPAAMQHGNSVQKFSHHGSSSLIFLILTVLLR</sequence>
<dbReference type="InterPro" id="IPR037448">
    <property type="entry name" value="Zig-8"/>
</dbReference>
<dbReference type="AlphaFoldDB" id="A0A0K2SZF0"/>
<dbReference type="GO" id="GO:0050808">
    <property type="term" value="P:synapse organization"/>
    <property type="evidence" value="ECO:0007669"/>
    <property type="project" value="TreeGrafter"/>
</dbReference>
<dbReference type="EMBL" id="HACA01001772">
    <property type="protein sequence ID" value="CDW19133.1"/>
    <property type="molecule type" value="Transcribed_RNA"/>
</dbReference>
<dbReference type="Pfam" id="PF07679">
    <property type="entry name" value="I-set"/>
    <property type="match status" value="1"/>
</dbReference>
<dbReference type="PROSITE" id="PS50835">
    <property type="entry name" value="IG_LIKE"/>
    <property type="match status" value="2"/>
</dbReference>
<reference evidence="2" key="1">
    <citation type="submission" date="2014-05" db="EMBL/GenBank/DDBJ databases">
        <authorList>
            <person name="Chronopoulou M."/>
        </authorList>
    </citation>
    <scope>NUCLEOTIDE SEQUENCE</scope>
    <source>
        <tissue evidence="2">Whole organism</tissue>
    </source>
</reference>
<organism evidence="2">
    <name type="scientific">Lepeophtheirus salmonis</name>
    <name type="common">Salmon louse</name>
    <name type="synonym">Caligus salmonis</name>
    <dbReference type="NCBI Taxonomy" id="72036"/>
    <lineage>
        <taxon>Eukaryota</taxon>
        <taxon>Metazoa</taxon>
        <taxon>Ecdysozoa</taxon>
        <taxon>Arthropoda</taxon>
        <taxon>Crustacea</taxon>
        <taxon>Multicrustacea</taxon>
        <taxon>Hexanauplia</taxon>
        <taxon>Copepoda</taxon>
        <taxon>Siphonostomatoida</taxon>
        <taxon>Caligidae</taxon>
        <taxon>Lepeophtheirus</taxon>
    </lineage>
</organism>
<dbReference type="SUPFAM" id="SSF48726">
    <property type="entry name" value="Immunoglobulin"/>
    <property type="match status" value="2"/>
</dbReference>
<feature type="non-terminal residue" evidence="2">
    <location>
        <position position="1"/>
    </location>
</feature>
<evidence type="ECO:0000259" key="1">
    <source>
        <dbReference type="PROSITE" id="PS50835"/>
    </source>
</evidence>
<dbReference type="InterPro" id="IPR036179">
    <property type="entry name" value="Ig-like_dom_sf"/>
</dbReference>
<proteinExistence type="predicted"/>
<protein>
    <submittedName>
        <fullName evidence="2">Neurotriminlike [Nasonia vitripennis]</fullName>
    </submittedName>
</protein>
<dbReference type="Pfam" id="PF13927">
    <property type="entry name" value="Ig_3"/>
    <property type="match status" value="1"/>
</dbReference>
<dbReference type="SMART" id="SM00409">
    <property type="entry name" value="IG"/>
    <property type="match status" value="2"/>
</dbReference>
<dbReference type="InterPro" id="IPR003598">
    <property type="entry name" value="Ig_sub2"/>
</dbReference>
<dbReference type="PANTHER" id="PTHR23279:SF41">
    <property type="entry name" value="DEFECTIVE PROBOSCIS EXTENSION RESPONSE 4-RELATED"/>
    <property type="match status" value="1"/>
</dbReference>
<dbReference type="PANTHER" id="PTHR23279">
    <property type="entry name" value="DEFECTIVE PROBOSCIS EXTENSION RESPONSE DPR -RELATED"/>
    <property type="match status" value="1"/>
</dbReference>
<dbReference type="InterPro" id="IPR013783">
    <property type="entry name" value="Ig-like_fold"/>
</dbReference>
<dbReference type="Gene3D" id="2.60.40.10">
    <property type="entry name" value="Immunoglobulins"/>
    <property type="match status" value="2"/>
</dbReference>
<name>A0A0K2SZF0_LEPSM</name>
<dbReference type="GO" id="GO:0032589">
    <property type="term" value="C:neuron projection membrane"/>
    <property type="evidence" value="ECO:0007669"/>
    <property type="project" value="TreeGrafter"/>
</dbReference>
<dbReference type="InterPro" id="IPR007110">
    <property type="entry name" value="Ig-like_dom"/>
</dbReference>
<accession>A0A0K2SZF0</accession>